<evidence type="ECO:0000313" key="2">
    <source>
        <dbReference type="EMBL" id="TKW53410.1"/>
    </source>
</evidence>
<dbReference type="OrthoDB" id="9981546at2759"/>
<protein>
    <recommendedName>
        <fullName evidence="1">F-box domain-containing protein</fullName>
    </recommendedName>
</protein>
<dbReference type="Proteomes" id="UP000310108">
    <property type="component" value="Unassembled WGS sequence"/>
</dbReference>
<accession>A0A4U6XCE6</accession>
<sequence length="311" mass="34371">MFAIGSPIDSLPNELLIAVLSTLESRELLPLTLVDRRFDATATTILQHRLLHTVKKLEGHDMVLESYHPVAKQSTPTMTCRFLGLSVPNHTRTGGRDMGLRDLSRLYSHFRPVVSEETRRMRRVFGRRPPGGPTEQEVGDEPVTQELVLDDGVLFSQLCTTTNLIKSGSIPGLLSSYSNITHGVVRVWRNWLAEAAASSAVCPAGRSSDKNTILWTDEARTVGLKLRVAEVTLERLPPYHGLDEDPPVAYSLYYEGKFNPTPPPDSAASDPKWLTVTSELLVRTSHLLLALERSALQEVANSGRATIITPM</sequence>
<feature type="domain" description="F-box" evidence="1">
    <location>
        <begin position="5"/>
        <end position="57"/>
    </location>
</feature>
<proteinExistence type="predicted"/>
<keyword evidence="3" id="KW-1185">Reference proteome</keyword>
<dbReference type="InterPro" id="IPR036047">
    <property type="entry name" value="F-box-like_dom_sf"/>
</dbReference>
<dbReference type="SUPFAM" id="SSF81383">
    <property type="entry name" value="F-box domain"/>
    <property type="match status" value="1"/>
</dbReference>
<dbReference type="InterPro" id="IPR001810">
    <property type="entry name" value="F-box_dom"/>
</dbReference>
<organism evidence="2 3">
    <name type="scientific">Colletotrichum tanaceti</name>
    <dbReference type="NCBI Taxonomy" id="1306861"/>
    <lineage>
        <taxon>Eukaryota</taxon>
        <taxon>Fungi</taxon>
        <taxon>Dikarya</taxon>
        <taxon>Ascomycota</taxon>
        <taxon>Pezizomycotina</taxon>
        <taxon>Sordariomycetes</taxon>
        <taxon>Hypocreomycetidae</taxon>
        <taxon>Glomerellales</taxon>
        <taxon>Glomerellaceae</taxon>
        <taxon>Colletotrichum</taxon>
        <taxon>Colletotrichum destructivum species complex</taxon>
    </lineage>
</organism>
<comment type="caution">
    <text evidence="2">The sequence shown here is derived from an EMBL/GenBank/DDBJ whole genome shotgun (WGS) entry which is preliminary data.</text>
</comment>
<dbReference type="STRING" id="1306861.A0A4U6XCE6"/>
<evidence type="ECO:0000259" key="1">
    <source>
        <dbReference type="PROSITE" id="PS50181"/>
    </source>
</evidence>
<dbReference type="AlphaFoldDB" id="A0A4U6XCE6"/>
<dbReference type="PROSITE" id="PS50181">
    <property type="entry name" value="FBOX"/>
    <property type="match status" value="1"/>
</dbReference>
<evidence type="ECO:0000313" key="3">
    <source>
        <dbReference type="Proteomes" id="UP000310108"/>
    </source>
</evidence>
<reference evidence="2 3" key="1">
    <citation type="journal article" date="2019" name="PLoS ONE">
        <title>Comparative genome analysis indicates high evolutionary potential of pathogenicity genes in Colletotrichum tanaceti.</title>
        <authorList>
            <person name="Lelwala R.V."/>
            <person name="Korhonen P.K."/>
            <person name="Young N.D."/>
            <person name="Scott J.B."/>
            <person name="Ades P.A."/>
            <person name="Gasser R.B."/>
            <person name="Taylor P.W.J."/>
        </authorList>
    </citation>
    <scope>NUCLEOTIDE SEQUENCE [LARGE SCALE GENOMIC DNA]</scope>
    <source>
        <strain evidence="2">BRIP57314</strain>
    </source>
</reference>
<name>A0A4U6XCE6_9PEZI</name>
<gene>
    <name evidence="2" type="ORF">CTA1_11318</name>
</gene>
<dbReference type="EMBL" id="PJEX01000187">
    <property type="protein sequence ID" value="TKW53410.1"/>
    <property type="molecule type" value="Genomic_DNA"/>
</dbReference>